<organism evidence="8 9">
    <name type="scientific">Selenobaculum gibii</name>
    <dbReference type="NCBI Taxonomy" id="3054208"/>
    <lineage>
        <taxon>Bacteria</taxon>
        <taxon>Bacillati</taxon>
        <taxon>Bacillota</taxon>
        <taxon>Negativicutes</taxon>
        <taxon>Selenomonadales</taxon>
        <taxon>Selenomonadaceae</taxon>
        <taxon>Selenobaculum</taxon>
    </lineage>
</organism>
<dbReference type="AlphaFoldDB" id="A0A9Y2AG75"/>
<protein>
    <recommendedName>
        <fullName evidence="2">precorrin-2 dehydrogenase</fullName>
        <ecNumber evidence="2">1.3.1.76</ecNumber>
    </recommendedName>
</protein>
<evidence type="ECO:0000259" key="7">
    <source>
        <dbReference type="Pfam" id="PF10414"/>
    </source>
</evidence>
<dbReference type="Pfam" id="PF13241">
    <property type="entry name" value="NAD_binding_7"/>
    <property type="match status" value="1"/>
</dbReference>
<reference evidence="8" key="1">
    <citation type="submission" date="2023-03" db="EMBL/GenBank/DDBJ databases">
        <title>Selenobaculum gbiensis gen. nov. sp. nov., a new bacterium isolated from the gut microbiota of IBD patient.</title>
        <authorList>
            <person name="Yeo S."/>
            <person name="Park H."/>
            <person name="Huh C.S."/>
        </authorList>
    </citation>
    <scope>NUCLEOTIDE SEQUENCE</scope>
    <source>
        <strain evidence="8">ICN-92133</strain>
    </source>
</reference>
<keyword evidence="5" id="KW-0627">Porphyrin biosynthesis</keyword>
<dbReference type="GO" id="GO:0004325">
    <property type="term" value="F:ferrochelatase activity"/>
    <property type="evidence" value="ECO:0007669"/>
    <property type="project" value="InterPro"/>
</dbReference>
<name>A0A9Y2AG75_9FIRM</name>
<evidence type="ECO:0000313" key="8">
    <source>
        <dbReference type="EMBL" id="WIW71110.1"/>
    </source>
</evidence>
<dbReference type="InterPro" id="IPR019478">
    <property type="entry name" value="Sirohaem_synthase_dimer_dom"/>
</dbReference>
<dbReference type="NCBIfam" id="TIGR01470">
    <property type="entry name" value="cysG_Nterm"/>
    <property type="match status" value="1"/>
</dbReference>
<dbReference type="GO" id="GO:0019354">
    <property type="term" value="P:siroheme biosynthetic process"/>
    <property type="evidence" value="ECO:0007669"/>
    <property type="project" value="InterPro"/>
</dbReference>
<dbReference type="Proteomes" id="UP001243623">
    <property type="component" value="Chromosome"/>
</dbReference>
<evidence type="ECO:0000313" key="9">
    <source>
        <dbReference type="Proteomes" id="UP001243623"/>
    </source>
</evidence>
<feature type="domain" description="Sirohaem synthase dimerisation" evidence="7">
    <location>
        <begin position="151"/>
        <end position="207"/>
    </location>
</feature>
<dbReference type="RefSeq" id="WP_147666841.1">
    <property type="nucleotide sequence ID" value="NZ_CP120678.1"/>
</dbReference>
<evidence type="ECO:0000256" key="1">
    <source>
        <dbReference type="ARBA" id="ARBA00005010"/>
    </source>
</evidence>
<dbReference type="SUPFAM" id="SSF51735">
    <property type="entry name" value="NAD(P)-binding Rossmann-fold domains"/>
    <property type="match status" value="1"/>
</dbReference>
<comment type="catalytic activity">
    <reaction evidence="6">
        <text>precorrin-2 + NAD(+) = sirohydrochlorin + NADH + 2 H(+)</text>
        <dbReference type="Rhea" id="RHEA:15613"/>
        <dbReference type="ChEBI" id="CHEBI:15378"/>
        <dbReference type="ChEBI" id="CHEBI:57540"/>
        <dbReference type="ChEBI" id="CHEBI:57945"/>
        <dbReference type="ChEBI" id="CHEBI:58351"/>
        <dbReference type="ChEBI" id="CHEBI:58827"/>
        <dbReference type="EC" id="1.3.1.76"/>
    </reaction>
</comment>
<dbReference type="SUPFAM" id="SSF75615">
    <property type="entry name" value="Siroheme synthase middle domains-like"/>
    <property type="match status" value="1"/>
</dbReference>
<accession>A0A9Y2AG75</accession>
<dbReference type="KEGG" id="sgbi:P3F81_01930"/>
<dbReference type="InterPro" id="IPR036291">
    <property type="entry name" value="NAD(P)-bd_dom_sf"/>
</dbReference>
<dbReference type="PANTHER" id="PTHR35330:SF1">
    <property type="entry name" value="SIROHEME BIOSYNTHESIS PROTEIN MET8"/>
    <property type="match status" value="1"/>
</dbReference>
<evidence type="ECO:0000256" key="6">
    <source>
        <dbReference type="ARBA" id="ARBA00047561"/>
    </source>
</evidence>
<keyword evidence="3" id="KW-0560">Oxidoreductase</keyword>
<dbReference type="InterPro" id="IPR006367">
    <property type="entry name" value="Sirohaem_synthase_N"/>
</dbReference>
<evidence type="ECO:0000256" key="5">
    <source>
        <dbReference type="ARBA" id="ARBA00023244"/>
    </source>
</evidence>
<dbReference type="EC" id="1.3.1.76" evidence="2"/>
<dbReference type="Pfam" id="PF10414">
    <property type="entry name" value="CysG_dimeriser"/>
    <property type="match status" value="1"/>
</dbReference>
<evidence type="ECO:0000256" key="3">
    <source>
        <dbReference type="ARBA" id="ARBA00023002"/>
    </source>
</evidence>
<dbReference type="InterPro" id="IPR042518">
    <property type="entry name" value="SirC_C"/>
</dbReference>
<gene>
    <name evidence="8" type="ORF">P3F81_01930</name>
</gene>
<keyword evidence="4" id="KW-0520">NAD</keyword>
<evidence type="ECO:0000256" key="4">
    <source>
        <dbReference type="ARBA" id="ARBA00023027"/>
    </source>
</evidence>
<sequence length="215" mass="24535">MASYPINLNLKDRLCIVIGGGRVAWRKVNTLLDTGAKLRIVSPHVIEELTELIRLNKIEYYQKFYEKKDIMGAFLVICATDNKQVNALIGEDAQKNGALVNVVDDSYPSDFTVPAQIKQGDLLLTVSTSGKSPEISRQLRMELESTYGRKSYADFITLVASFREKLKHMDIPSRQRELFWRQMINREVLEFVRNGEISIVEARFKNAISSFRAES</sequence>
<evidence type="ECO:0000256" key="2">
    <source>
        <dbReference type="ARBA" id="ARBA00012400"/>
    </source>
</evidence>
<proteinExistence type="predicted"/>
<dbReference type="GO" id="GO:0043115">
    <property type="term" value="F:precorrin-2 dehydrogenase activity"/>
    <property type="evidence" value="ECO:0007669"/>
    <property type="project" value="UniProtKB-EC"/>
</dbReference>
<keyword evidence="9" id="KW-1185">Reference proteome</keyword>
<dbReference type="Gene3D" id="3.40.50.720">
    <property type="entry name" value="NAD(P)-binding Rossmann-like Domain"/>
    <property type="match status" value="1"/>
</dbReference>
<comment type="pathway">
    <text evidence="1">Porphyrin-containing compound metabolism; siroheme biosynthesis; sirohydrochlorin from precorrin-2: step 1/1.</text>
</comment>
<dbReference type="InterPro" id="IPR028161">
    <property type="entry name" value="Met8-like"/>
</dbReference>
<dbReference type="PANTHER" id="PTHR35330">
    <property type="entry name" value="SIROHEME BIOSYNTHESIS PROTEIN MET8"/>
    <property type="match status" value="1"/>
</dbReference>
<dbReference type="EMBL" id="CP120678">
    <property type="protein sequence ID" value="WIW71110.1"/>
    <property type="molecule type" value="Genomic_DNA"/>
</dbReference>
<dbReference type="Gene3D" id="1.10.8.610">
    <property type="entry name" value="SirC, precorrin-2 dehydrogenase, C-terminal helical domain-like"/>
    <property type="match status" value="1"/>
</dbReference>